<accession>D2V077</accession>
<dbReference type="GeneID" id="8852676"/>
<keyword evidence="1" id="KW-0732">Signal</keyword>
<dbReference type="VEuPathDB" id="AmoebaDB:NAEGRDRAFT_62197"/>
<keyword evidence="3" id="KW-1185">Reference proteome</keyword>
<reference evidence="2 3" key="1">
    <citation type="journal article" date="2010" name="Cell">
        <title>The genome of Naegleria gruberi illuminates early eukaryotic versatility.</title>
        <authorList>
            <person name="Fritz-Laylin L.K."/>
            <person name="Prochnik S.E."/>
            <person name="Ginger M.L."/>
            <person name="Dacks J.B."/>
            <person name="Carpenter M.L."/>
            <person name="Field M.C."/>
            <person name="Kuo A."/>
            <person name="Paredez A."/>
            <person name="Chapman J."/>
            <person name="Pham J."/>
            <person name="Shu S."/>
            <person name="Neupane R."/>
            <person name="Cipriano M."/>
            <person name="Mancuso J."/>
            <person name="Tu H."/>
            <person name="Salamov A."/>
            <person name="Lindquist E."/>
            <person name="Shapiro H."/>
            <person name="Lucas S."/>
            <person name="Grigoriev I.V."/>
            <person name="Cande W.Z."/>
            <person name="Fulton C."/>
            <person name="Rokhsar D.S."/>
            <person name="Dawson S.C."/>
        </authorList>
    </citation>
    <scope>NUCLEOTIDE SEQUENCE [LARGE SCALE GENOMIC DNA]</scope>
    <source>
        <strain evidence="2 3">NEG-M</strain>
    </source>
</reference>
<dbReference type="RefSeq" id="XP_002682413.1">
    <property type="nucleotide sequence ID" value="XM_002682367.1"/>
</dbReference>
<proteinExistence type="predicted"/>
<dbReference type="SUPFAM" id="SSF69322">
    <property type="entry name" value="Tricorn protease domain 2"/>
    <property type="match status" value="1"/>
</dbReference>
<dbReference type="InParanoid" id="D2V077"/>
<dbReference type="KEGG" id="ngr:NAEGRDRAFT_62197"/>
<protein>
    <submittedName>
        <fullName evidence="2">Predicted protein</fullName>
    </submittedName>
</protein>
<dbReference type="AlphaFoldDB" id="D2V077"/>
<feature type="signal peptide" evidence="1">
    <location>
        <begin position="1"/>
        <end position="23"/>
    </location>
</feature>
<organism evidence="3">
    <name type="scientific">Naegleria gruberi</name>
    <name type="common">Amoeba</name>
    <dbReference type="NCBI Taxonomy" id="5762"/>
    <lineage>
        <taxon>Eukaryota</taxon>
        <taxon>Discoba</taxon>
        <taxon>Heterolobosea</taxon>
        <taxon>Tetramitia</taxon>
        <taxon>Eutetramitia</taxon>
        <taxon>Vahlkampfiidae</taxon>
        <taxon>Naegleria</taxon>
    </lineage>
</organism>
<dbReference type="EMBL" id="GG738847">
    <property type="protein sequence ID" value="EFC49669.1"/>
    <property type="molecule type" value="Genomic_DNA"/>
</dbReference>
<sequence>MSASKNTLVLCVILHLLLTLVNCQWPQQKFDEFRTNKFNFRKSHANWENANICAGCGDVYFGDFKQSLVFSSKQGKAFSLVSDMKNAVKIVQVDLQTGLSTRITEFPGLPASVSASELTQSILTSSEVYVNVLTLNYTFPIIVKFDTLNNFKAEFRVLKMLQDGSVWDTAYSERHDILVIISTDQIIGVKLSSLEIVWQVNNRIVMETGSMLLVPNEYGDGNDMIYIGGQNYVFRLRVLTGQPTSPIFSNQEYTIVSMSYLGIPGWIAAASVQTIVSGGDYLSVINVEKSFGKQSVILFNPWVAQHGNCASPTANVTKLDSNNFVFDIRIVCSDAKAIPNLIGITSKADNIGNIEIQKNYNFATRGYGLAALGNGISVSRIQDYVLVNSAGQVNKQISSKIEGVEDCAIAASTNSKIYSVCISRGVLSMESVDF</sequence>
<feature type="chain" id="PRO_5003037182" evidence="1">
    <location>
        <begin position="24"/>
        <end position="434"/>
    </location>
</feature>
<dbReference type="Proteomes" id="UP000006671">
    <property type="component" value="Unassembled WGS sequence"/>
</dbReference>
<name>D2V077_NAEGR</name>
<gene>
    <name evidence="2" type="ORF">NAEGRDRAFT_62197</name>
</gene>
<evidence type="ECO:0000313" key="2">
    <source>
        <dbReference type="EMBL" id="EFC49669.1"/>
    </source>
</evidence>
<evidence type="ECO:0000256" key="1">
    <source>
        <dbReference type="SAM" id="SignalP"/>
    </source>
</evidence>
<evidence type="ECO:0000313" key="3">
    <source>
        <dbReference type="Proteomes" id="UP000006671"/>
    </source>
</evidence>